<dbReference type="PANTHER" id="PTHR11228">
    <property type="entry name" value="RADICAL SAM DOMAIN PROTEIN"/>
    <property type="match status" value="1"/>
</dbReference>
<dbReference type="InterPro" id="IPR023885">
    <property type="entry name" value="4Fe4S-binding_SPASM_dom"/>
</dbReference>
<protein>
    <submittedName>
        <fullName evidence="2">GeoRSP system SPASM domain protein</fullName>
    </submittedName>
</protein>
<dbReference type="Proteomes" id="UP000324159">
    <property type="component" value="Unassembled WGS sequence"/>
</dbReference>
<dbReference type="RefSeq" id="WP_148894900.1">
    <property type="nucleotide sequence ID" value="NZ_VNIB01000002.1"/>
</dbReference>
<evidence type="ECO:0000259" key="1">
    <source>
        <dbReference type="Pfam" id="PF13186"/>
    </source>
</evidence>
<feature type="domain" description="4Fe4S-binding SPASM" evidence="1">
    <location>
        <begin position="213"/>
        <end position="272"/>
    </location>
</feature>
<dbReference type="SUPFAM" id="SSF102114">
    <property type="entry name" value="Radical SAM enzymes"/>
    <property type="match status" value="1"/>
</dbReference>
<comment type="caution">
    <text evidence="2">The sequence shown here is derived from an EMBL/GenBank/DDBJ whole genome shotgun (WGS) entry which is preliminary data.</text>
</comment>
<name>A0A5D3WMP5_9BACT</name>
<evidence type="ECO:0000313" key="3">
    <source>
        <dbReference type="Proteomes" id="UP000324159"/>
    </source>
</evidence>
<organism evidence="2 3">
    <name type="scientific">Geothermobacter ehrlichii</name>
    <dbReference type="NCBI Taxonomy" id="213224"/>
    <lineage>
        <taxon>Bacteria</taxon>
        <taxon>Pseudomonadati</taxon>
        <taxon>Thermodesulfobacteriota</taxon>
        <taxon>Desulfuromonadia</taxon>
        <taxon>Desulfuromonadales</taxon>
        <taxon>Geothermobacteraceae</taxon>
        <taxon>Geothermobacter</taxon>
    </lineage>
</organism>
<reference evidence="2 3" key="1">
    <citation type="submission" date="2019-07" db="EMBL/GenBank/DDBJ databases">
        <title>Genomic Encyclopedia of Type Strains, Phase IV (KMG-IV): sequencing the most valuable type-strain genomes for metagenomic binning, comparative biology and taxonomic classification.</title>
        <authorList>
            <person name="Goeker M."/>
        </authorList>
    </citation>
    <scope>NUCLEOTIDE SEQUENCE [LARGE SCALE GENOMIC DNA]</scope>
    <source>
        <strain evidence="2 3">SS015</strain>
    </source>
</reference>
<dbReference type="NCBIfam" id="TIGR04085">
    <property type="entry name" value="rSAM_more_4Fe4S"/>
    <property type="match status" value="1"/>
</dbReference>
<keyword evidence="3" id="KW-1185">Reference proteome</keyword>
<dbReference type="PANTHER" id="PTHR11228:SF7">
    <property type="entry name" value="PQQA PEPTIDE CYCLASE"/>
    <property type="match status" value="1"/>
</dbReference>
<dbReference type="Gene3D" id="3.20.20.70">
    <property type="entry name" value="Aldolase class I"/>
    <property type="match status" value="1"/>
</dbReference>
<sequence>MAIDLLDAPLRLTWTMRRGRLDEPALLRLAGRLADAGLFFVTLRGDFARFPRLADLLAILLEAGVQVTVQADIRDDELPKTPVGVAWQFDLTAALLAGAETSTVGRLIRRRATKPGQPHLALVPLRPLLPRLPEVLELAGREGIGRLVLPNVPLVDDAEALAPLVPDARDLASFRREFERRTAAGFTGELVVHDLFLWEILCPGRERDHYVGCQAGNSLAHLDAAGHLHPCISWPRDLGSLLDHSLHDLWQAAARSEVLAAIGELPADCRACAICDRCHGGCRGLALTLPKDAAGRDLLCDRPRR</sequence>
<proteinExistence type="predicted"/>
<dbReference type="AlphaFoldDB" id="A0A5D3WMP5"/>
<dbReference type="OrthoDB" id="5401416at2"/>
<dbReference type="InterPro" id="IPR050377">
    <property type="entry name" value="Radical_SAM_PqqE_MftC-like"/>
</dbReference>
<accession>A0A5D3WMP5</accession>
<dbReference type="Pfam" id="PF13186">
    <property type="entry name" value="SPASM"/>
    <property type="match status" value="1"/>
</dbReference>
<evidence type="ECO:0000313" key="2">
    <source>
        <dbReference type="EMBL" id="TYO99626.1"/>
    </source>
</evidence>
<dbReference type="InterPro" id="IPR013785">
    <property type="entry name" value="Aldolase_TIM"/>
</dbReference>
<dbReference type="EMBL" id="VNIB01000002">
    <property type="protein sequence ID" value="TYO99626.1"/>
    <property type="molecule type" value="Genomic_DNA"/>
</dbReference>
<gene>
    <name evidence="2" type="ORF">EDC39_102149</name>
</gene>
<dbReference type="InterPro" id="IPR058240">
    <property type="entry name" value="rSAM_sf"/>
</dbReference>